<evidence type="ECO:0000313" key="3">
    <source>
        <dbReference type="Proteomes" id="UP000008068"/>
    </source>
</evidence>
<evidence type="ECO:0000313" key="2">
    <source>
        <dbReference type="EMBL" id="EGT43402.1"/>
    </source>
</evidence>
<evidence type="ECO:0000259" key="1">
    <source>
        <dbReference type="PROSITE" id="PS50181"/>
    </source>
</evidence>
<dbReference type="EMBL" id="GL380031">
    <property type="protein sequence ID" value="EGT43402.1"/>
    <property type="molecule type" value="Genomic_DNA"/>
</dbReference>
<dbReference type="OrthoDB" id="10639715at2759"/>
<dbReference type="InterPro" id="IPR001810">
    <property type="entry name" value="F-box_dom"/>
</dbReference>
<dbReference type="PANTHER" id="PTHR21503:SF8">
    <property type="entry name" value="F-BOX ASSOCIATED DOMAIN-CONTAINING PROTEIN-RELATED"/>
    <property type="match status" value="1"/>
</dbReference>
<accession>G0P2U6</accession>
<dbReference type="PANTHER" id="PTHR21503">
    <property type="entry name" value="F-BOX-CONTAINING HYPOTHETICAL PROTEIN C.ELEGANS"/>
    <property type="match status" value="1"/>
</dbReference>
<dbReference type="InParanoid" id="G0P2U6"/>
<reference evidence="3" key="1">
    <citation type="submission" date="2011-07" db="EMBL/GenBank/DDBJ databases">
        <authorList>
            <consortium name="Caenorhabditis brenneri Sequencing and Analysis Consortium"/>
            <person name="Wilson R.K."/>
        </authorList>
    </citation>
    <scope>NUCLEOTIDE SEQUENCE [LARGE SCALE GENOMIC DNA]</scope>
    <source>
        <strain evidence="3">PB2801</strain>
    </source>
</reference>
<protein>
    <recommendedName>
        <fullName evidence="1">F-box domain-containing protein</fullName>
    </recommendedName>
</protein>
<organism evidence="3">
    <name type="scientific">Caenorhabditis brenneri</name>
    <name type="common">Nematode worm</name>
    <dbReference type="NCBI Taxonomy" id="135651"/>
    <lineage>
        <taxon>Eukaryota</taxon>
        <taxon>Metazoa</taxon>
        <taxon>Ecdysozoa</taxon>
        <taxon>Nematoda</taxon>
        <taxon>Chromadorea</taxon>
        <taxon>Rhabditida</taxon>
        <taxon>Rhabditina</taxon>
        <taxon>Rhabditomorpha</taxon>
        <taxon>Rhabditoidea</taxon>
        <taxon>Rhabditidae</taxon>
        <taxon>Peloderinae</taxon>
        <taxon>Caenorhabditis</taxon>
    </lineage>
</organism>
<dbReference type="Proteomes" id="UP000008068">
    <property type="component" value="Unassembled WGS sequence"/>
</dbReference>
<dbReference type="Pfam" id="PF00646">
    <property type="entry name" value="F-box"/>
    <property type="match status" value="1"/>
</dbReference>
<proteinExistence type="predicted"/>
<dbReference type="HOGENOM" id="CLU_040220_0_2_1"/>
<dbReference type="AlphaFoldDB" id="G0P2U6"/>
<sequence length="336" mass="39644">MSISFHKLPRLIQIEVIKSLEFAEIFCLSLTSTRTANVVRSLKFKQVSKVFYGHYHDQFDVYVEEHQESDMIPVGSVRVKRTRNFKYHFTTRLGSNKLNFECQKDDDKDSLFETPLFYRSDPEKKVPVSMIEHAISLLGKNQIVFLYVEFDASFDDTPTVPSVTEMYFKSKKINAKCVRFLKNNPNLNYLVINGEWKVEPDFSEIPYLKITDSDKYAGNILRNFEGKNLVLESAKLSTRDILEFVKTWKANEGYQNFECIQIDFMTEIDGTNEAMDEIEFTEWDPNVRPENYEFCWPTYHKRKVAAFYLRDIRRDGDNQLASFYIWSSAFFFVVWK</sequence>
<name>G0P2U6_CAEBE</name>
<dbReference type="PROSITE" id="PS50181">
    <property type="entry name" value="FBOX"/>
    <property type="match status" value="1"/>
</dbReference>
<feature type="domain" description="F-box" evidence="1">
    <location>
        <begin position="2"/>
        <end position="47"/>
    </location>
</feature>
<gene>
    <name evidence="2" type="ORF">CAEBREN_24327</name>
</gene>
<keyword evidence="3" id="KW-1185">Reference proteome</keyword>